<dbReference type="EMBL" id="JAIQCV010000009">
    <property type="protein sequence ID" value="KAH1065558.1"/>
    <property type="molecule type" value="Genomic_DNA"/>
</dbReference>
<evidence type="ECO:0000313" key="1">
    <source>
        <dbReference type="EMBL" id="KAH1065558.1"/>
    </source>
</evidence>
<sequence length="121" mass="14362">MSYFHRRTLTRRKRNKIKGLIIENGDWCFNDEELKQHVVNFYRDLYIVNYSVSGVFSCYGNFPSLKFEEKRDLLLMVFDDEVRRAIFGGHGGKFTWAGVEKYVFDVKDSNFEDPDEIVNDD</sequence>
<reference evidence="1 2" key="1">
    <citation type="journal article" date="2021" name="Plant Biotechnol. J.">
        <title>Multi-omics assisted identification of the key and species-specific regulatory components of drought-tolerant mechanisms in Gossypium stocksii.</title>
        <authorList>
            <person name="Yu D."/>
            <person name="Ke L."/>
            <person name="Zhang D."/>
            <person name="Wu Y."/>
            <person name="Sun Y."/>
            <person name="Mei J."/>
            <person name="Sun J."/>
            <person name="Sun Y."/>
        </authorList>
    </citation>
    <scope>NUCLEOTIDE SEQUENCE [LARGE SCALE GENOMIC DNA]</scope>
    <source>
        <strain evidence="2">cv. E1</strain>
        <tissue evidence="1">Leaf</tissue>
    </source>
</reference>
<protein>
    <submittedName>
        <fullName evidence="1">Uncharacterized protein</fullName>
    </submittedName>
</protein>
<comment type="caution">
    <text evidence="1">The sequence shown here is derived from an EMBL/GenBank/DDBJ whole genome shotgun (WGS) entry which is preliminary data.</text>
</comment>
<proteinExistence type="predicted"/>
<dbReference type="OrthoDB" id="1002559at2759"/>
<dbReference type="Proteomes" id="UP000828251">
    <property type="component" value="Unassembled WGS sequence"/>
</dbReference>
<organism evidence="1 2">
    <name type="scientific">Gossypium stocksii</name>
    <dbReference type="NCBI Taxonomy" id="47602"/>
    <lineage>
        <taxon>Eukaryota</taxon>
        <taxon>Viridiplantae</taxon>
        <taxon>Streptophyta</taxon>
        <taxon>Embryophyta</taxon>
        <taxon>Tracheophyta</taxon>
        <taxon>Spermatophyta</taxon>
        <taxon>Magnoliopsida</taxon>
        <taxon>eudicotyledons</taxon>
        <taxon>Gunneridae</taxon>
        <taxon>Pentapetalae</taxon>
        <taxon>rosids</taxon>
        <taxon>malvids</taxon>
        <taxon>Malvales</taxon>
        <taxon>Malvaceae</taxon>
        <taxon>Malvoideae</taxon>
        <taxon>Gossypium</taxon>
    </lineage>
</organism>
<gene>
    <name evidence="1" type="ORF">J1N35_030545</name>
</gene>
<keyword evidence="2" id="KW-1185">Reference proteome</keyword>
<evidence type="ECO:0000313" key="2">
    <source>
        <dbReference type="Proteomes" id="UP000828251"/>
    </source>
</evidence>
<name>A0A9D3ZTZ6_9ROSI</name>
<dbReference type="AlphaFoldDB" id="A0A9D3ZTZ6"/>
<accession>A0A9D3ZTZ6</accession>